<evidence type="ECO:0000313" key="1">
    <source>
        <dbReference type="EMBL" id="CDW29685.1"/>
    </source>
</evidence>
<name>A0A0K2TV17_LEPSM</name>
<accession>A0A0K2TV17</accession>
<reference evidence="1" key="1">
    <citation type="submission" date="2014-05" db="EMBL/GenBank/DDBJ databases">
        <authorList>
            <person name="Chronopoulou M."/>
        </authorList>
    </citation>
    <scope>NUCLEOTIDE SEQUENCE</scope>
    <source>
        <tissue evidence="1">Whole organism</tissue>
    </source>
</reference>
<proteinExistence type="predicted"/>
<dbReference type="EMBL" id="HACA01012324">
    <property type="protein sequence ID" value="CDW29685.1"/>
    <property type="molecule type" value="Transcribed_RNA"/>
</dbReference>
<sequence length="32" mass="3740">MKRTNQHNTRNVMNYCSNKTKAQVNILCQTSL</sequence>
<dbReference type="AlphaFoldDB" id="A0A0K2TV17"/>
<protein>
    <submittedName>
        <fullName evidence="1">Uncharacterized protein</fullName>
    </submittedName>
</protein>
<organism evidence="1">
    <name type="scientific">Lepeophtheirus salmonis</name>
    <name type="common">Salmon louse</name>
    <name type="synonym">Caligus salmonis</name>
    <dbReference type="NCBI Taxonomy" id="72036"/>
    <lineage>
        <taxon>Eukaryota</taxon>
        <taxon>Metazoa</taxon>
        <taxon>Ecdysozoa</taxon>
        <taxon>Arthropoda</taxon>
        <taxon>Crustacea</taxon>
        <taxon>Multicrustacea</taxon>
        <taxon>Hexanauplia</taxon>
        <taxon>Copepoda</taxon>
        <taxon>Siphonostomatoida</taxon>
        <taxon>Caligidae</taxon>
        <taxon>Lepeophtheirus</taxon>
    </lineage>
</organism>